<feature type="transmembrane region" description="Helical" evidence="6">
    <location>
        <begin position="333"/>
        <end position="354"/>
    </location>
</feature>
<dbReference type="RefSeq" id="WP_390276945.1">
    <property type="nucleotide sequence ID" value="NZ_JBHRYH010000009.1"/>
</dbReference>
<evidence type="ECO:0000256" key="6">
    <source>
        <dbReference type="SAM" id="Phobius"/>
    </source>
</evidence>
<keyword evidence="6" id="KW-0812">Transmembrane</keyword>
<evidence type="ECO:0000256" key="4">
    <source>
        <dbReference type="ARBA" id="ARBA00022679"/>
    </source>
</evidence>
<keyword evidence="3 7" id="KW-0328">Glycosyltransferase</keyword>
<feature type="transmembrane region" description="Helical" evidence="6">
    <location>
        <begin position="374"/>
        <end position="395"/>
    </location>
</feature>
<keyword evidence="4 7" id="KW-0808">Transferase</keyword>
<feature type="transmembrane region" description="Helical" evidence="6">
    <location>
        <begin position="12"/>
        <end position="30"/>
    </location>
</feature>
<evidence type="ECO:0000256" key="2">
    <source>
        <dbReference type="ARBA" id="ARBA00022475"/>
    </source>
</evidence>
<organism evidence="7 8">
    <name type="scientific">Vogesella amnigena</name>
    <dbReference type="NCBI Taxonomy" id="1507449"/>
    <lineage>
        <taxon>Bacteria</taxon>
        <taxon>Pseudomonadati</taxon>
        <taxon>Pseudomonadota</taxon>
        <taxon>Betaproteobacteria</taxon>
        <taxon>Neisseriales</taxon>
        <taxon>Chromobacteriaceae</taxon>
        <taxon>Vogesella</taxon>
    </lineage>
</organism>
<keyword evidence="5 6" id="KW-0472">Membrane</keyword>
<gene>
    <name evidence="7" type="ORF">ACFOKJ_04590</name>
</gene>
<comment type="caution">
    <text evidence="7">The sequence shown here is derived from an EMBL/GenBank/DDBJ whole genome shotgun (WGS) entry which is preliminary data.</text>
</comment>
<keyword evidence="6" id="KW-1133">Transmembrane helix</keyword>
<reference evidence="8" key="1">
    <citation type="journal article" date="2019" name="Int. J. Syst. Evol. Microbiol.">
        <title>The Global Catalogue of Microorganisms (GCM) 10K type strain sequencing project: providing services to taxonomists for standard genome sequencing and annotation.</title>
        <authorList>
            <consortium name="The Broad Institute Genomics Platform"/>
            <consortium name="The Broad Institute Genome Sequencing Center for Infectious Disease"/>
            <person name="Wu L."/>
            <person name="Ma J."/>
        </authorList>
    </citation>
    <scope>NUCLEOTIDE SEQUENCE [LARGE SCALE GENOMIC DNA]</scope>
    <source>
        <strain evidence="8">KCTC 42195</strain>
    </source>
</reference>
<dbReference type="EC" id="2.4.-.-" evidence="7"/>
<dbReference type="Gene3D" id="3.90.550.10">
    <property type="entry name" value="Spore Coat Polysaccharide Biosynthesis Protein SpsA, Chain A"/>
    <property type="match status" value="1"/>
</dbReference>
<dbReference type="SUPFAM" id="SSF53448">
    <property type="entry name" value="Nucleotide-diphospho-sugar transferases"/>
    <property type="match status" value="1"/>
</dbReference>
<evidence type="ECO:0000256" key="3">
    <source>
        <dbReference type="ARBA" id="ARBA00022676"/>
    </source>
</evidence>
<dbReference type="PANTHER" id="PTHR22913:SF12">
    <property type="entry name" value="MANNURONAN SYNTHASE"/>
    <property type="match status" value="1"/>
</dbReference>
<proteinExistence type="predicted"/>
<dbReference type="InterPro" id="IPR029044">
    <property type="entry name" value="Nucleotide-diphossugar_trans"/>
</dbReference>
<keyword evidence="8" id="KW-1185">Reference proteome</keyword>
<keyword evidence="2" id="KW-1003">Cell membrane</keyword>
<comment type="subcellular location">
    <subcellularLocation>
        <location evidence="1">Cell membrane</location>
    </subcellularLocation>
</comment>
<evidence type="ECO:0000313" key="8">
    <source>
        <dbReference type="Proteomes" id="UP001595636"/>
    </source>
</evidence>
<dbReference type="Proteomes" id="UP001595636">
    <property type="component" value="Unassembled WGS sequence"/>
</dbReference>
<dbReference type="PANTHER" id="PTHR22913">
    <property type="entry name" value="HYALURONAN SYNTHASE"/>
    <property type="match status" value="1"/>
</dbReference>
<evidence type="ECO:0000313" key="7">
    <source>
        <dbReference type="EMBL" id="MFC3625425.1"/>
    </source>
</evidence>
<evidence type="ECO:0000256" key="1">
    <source>
        <dbReference type="ARBA" id="ARBA00004236"/>
    </source>
</evidence>
<dbReference type="GO" id="GO:0016757">
    <property type="term" value="F:glycosyltransferase activity"/>
    <property type="evidence" value="ECO:0007669"/>
    <property type="project" value="UniProtKB-KW"/>
</dbReference>
<feature type="transmembrane region" description="Helical" evidence="6">
    <location>
        <begin position="306"/>
        <end position="327"/>
    </location>
</feature>
<dbReference type="EMBL" id="JBHRYH010000009">
    <property type="protein sequence ID" value="MFC3625425.1"/>
    <property type="molecule type" value="Genomic_DNA"/>
</dbReference>
<dbReference type="Pfam" id="PF13641">
    <property type="entry name" value="Glyco_tranf_2_3"/>
    <property type="match status" value="1"/>
</dbReference>
<accession>A0ABV7TRQ8</accession>
<evidence type="ECO:0000256" key="5">
    <source>
        <dbReference type="ARBA" id="ARBA00023136"/>
    </source>
</evidence>
<sequence length="433" mass="48553">MFAQSIIELFEMLPILLVIALVVNLLLRLATTAAQPARDYTYQPRVSVLVPVYNEGANILNTLNSIISADWPRDKLEIIAFDDCSKDDSMMYVRQVADAHPSLVRVGSNEKNSGKHLTVLNASRHATGEIFIIIDSDCIFHEDVIKELVACYGDERIGAVGGSVGITNINDNVYTMSQAVTYFKSFQLGKLPQMAQGGVSCISGCLFSVRASIYRDIEPDIHNLSWLGVKVRAGEDRFMTHIVMLRGWRTTINPKAICWTSVPNTFNVLFKQQLRWSRSALRDTCWTLATLPTNFRTIGVNRTLTWLMPYVLCILVTLFFFTCIPVYGIGVFWYGACIGVLFGSIHSILMALAYNYYAPKLMPGSVKISFPLKVGLFQAWGIVSWMLHFMALLSFDHDVWGTREKAIIPAASNEDVDQKYPVELTNLTTEQSM</sequence>
<name>A0ABV7TRQ8_9NEIS</name>
<protein>
    <submittedName>
        <fullName evidence="7">Glycosyltransferase</fullName>
        <ecNumber evidence="7">2.4.-.-</ecNumber>
    </submittedName>
</protein>